<sequence length="392" mass="42360">MSSNRLTKLDTTHNLTLYAVHASNNELTSLDMPNSSKLVVLEASNNKLQSLDVSHNTRLVSLVAKNNAITALDLSKNVNLVESPSTRSAAAVAREVQLDGNPLVALRLPAGYRNAQQSDVSAATYQAAYTGSTFDLSSVASWFDGAKVSDLKGAKLDGTTLTGLSGTADVTYTYDTGAAEMPLKAHVKLTKSAVVAPSFADVNAGTPHADDIKWLASTGISTGWKEKDGTTTYRGMNSVVRQDMAAFLYRLAGSPAFDVSKAENPFKDVTAKTPHYKEILWLASTGISTGWTEKDGSKTFRGMDSVKRQDMAAFLHRLASHEKANPTLGEPVPFRDVTMTTPHLTDVEWLARTGVTTGWKEKDGSRTFRGMNPVVRQDMAAFLHRMSANVLK</sequence>
<dbReference type="InterPro" id="IPR032675">
    <property type="entry name" value="LRR_dom_sf"/>
</dbReference>
<evidence type="ECO:0000313" key="4">
    <source>
        <dbReference type="Proteomes" id="UP000469943"/>
    </source>
</evidence>
<keyword evidence="5" id="KW-1185">Reference proteome</keyword>
<evidence type="ECO:0000313" key="2">
    <source>
        <dbReference type="EMBL" id="KAB8288626.1"/>
    </source>
</evidence>
<name>A0A6L4X1M5_9BIFI</name>
<evidence type="ECO:0000259" key="1">
    <source>
        <dbReference type="PROSITE" id="PS51272"/>
    </source>
</evidence>
<feature type="domain" description="SLH" evidence="1">
    <location>
        <begin position="262"/>
        <end position="329"/>
    </location>
</feature>
<accession>A0A6L4X1M5</accession>
<dbReference type="AlphaFoldDB" id="A0A6L4X1M5"/>
<feature type="domain" description="SLH" evidence="1">
    <location>
        <begin position="330"/>
        <end position="392"/>
    </location>
</feature>
<gene>
    <name evidence="2" type="ORF">DSM100688_0628</name>
    <name evidence="3" type="ORF">GFD24_04625</name>
</gene>
<dbReference type="InterPro" id="IPR001119">
    <property type="entry name" value="SLH_dom"/>
</dbReference>
<dbReference type="PROSITE" id="PS51272">
    <property type="entry name" value="SLH"/>
    <property type="match status" value="3"/>
</dbReference>
<dbReference type="RefSeq" id="WP_152357731.1">
    <property type="nucleotide sequence ID" value="NZ_WBSM01000002.1"/>
</dbReference>
<feature type="domain" description="SLH" evidence="1">
    <location>
        <begin position="195"/>
        <end position="261"/>
    </location>
</feature>
<dbReference type="Proteomes" id="UP000482084">
    <property type="component" value="Unassembled WGS sequence"/>
</dbReference>
<proteinExistence type="predicted"/>
<dbReference type="OrthoDB" id="3226523at2"/>
<dbReference type="Proteomes" id="UP000469943">
    <property type="component" value="Unassembled WGS sequence"/>
</dbReference>
<organism evidence="2 5">
    <name type="scientific">Bifidobacterium ramosum</name>
    <dbReference type="NCBI Taxonomy" id="1798158"/>
    <lineage>
        <taxon>Bacteria</taxon>
        <taxon>Bacillati</taxon>
        <taxon>Actinomycetota</taxon>
        <taxon>Actinomycetes</taxon>
        <taxon>Bifidobacteriales</taxon>
        <taxon>Bifidobacteriaceae</taxon>
        <taxon>Bifidobacterium</taxon>
    </lineage>
</organism>
<dbReference type="Pfam" id="PF00395">
    <property type="entry name" value="SLH"/>
    <property type="match status" value="1"/>
</dbReference>
<dbReference type="Gene3D" id="3.80.10.10">
    <property type="entry name" value="Ribonuclease Inhibitor"/>
    <property type="match status" value="1"/>
</dbReference>
<dbReference type="EMBL" id="WBSM01000002">
    <property type="protein sequence ID" value="KAB8288626.1"/>
    <property type="molecule type" value="Genomic_DNA"/>
</dbReference>
<comment type="caution">
    <text evidence="2">The sequence shown here is derived from an EMBL/GenBank/DDBJ whole genome shotgun (WGS) entry which is preliminary data.</text>
</comment>
<reference evidence="3 4" key="1">
    <citation type="submission" date="2019-10" db="EMBL/GenBank/DDBJ databases">
        <title>Bifidobacterium from non-human primates.</title>
        <authorList>
            <person name="Modesto M."/>
        </authorList>
    </citation>
    <scope>NUCLEOTIDE SEQUENCE [LARGE SCALE GENOMIC DNA]</scope>
    <source>
        <strain evidence="3 4">TREM</strain>
    </source>
</reference>
<protein>
    <submittedName>
        <fullName evidence="2">S-layer homology domain-containing protein</fullName>
    </submittedName>
</protein>
<dbReference type="EMBL" id="WHZX01000002">
    <property type="protein sequence ID" value="NEG71510.1"/>
    <property type="molecule type" value="Genomic_DNA"/>
</dbReference>
<dbReference type="SUPFAM" id="SSF52058">
    <property type="entry name" value="L domain-like"/>
    <property type="match status" value="1"/>
</dbReference>
<evidence type="ECO:0000313" key="5">
    <source>
        <dbReference type="Proteomes" id="UP000482084"/>
    </source>
</evidence>
<reference evidence="2 5" key="2">
    <citation type="submission" date="2019-10" db="EMBL/GenBank/DDBJ databases">
        <title>Characterization of the phylogenetic diversity of two novel species belonging to the genus Bifidobacterium: Bifidobacterium cebidarum sp. nov. and Bifidobacterium leontopitheci sp. nov.</title>
        <authorList>
            <person name="Lugli G.A."/>
            <person name="Duranti S."/>
            <person name="Milani C."/>
            <person name="Turroni F."/>
            <person name="Ventura M."/>
        </authorList>
    </citation>
    <scope>NUCLEOTIDE SEQUENCE [LARGE SCALE GENOMIC DNA]</scope>
    <source>
        <strain evidence="2 5">DSM 100688</strain>
    </source>
</reference>
<evidence type="ECO:0000313" key="3">
    <source>
        <dbReference type="EMBL" id="NEG71510.1"/>
    </source>
</evidence>